<evidence type="ECO:0000313" key="8">
    <source>
        <dbReference type="Proteomes" id="UP000632828"/>
    </source>
</evidence>
<dbReference type="InterPro" id="IPR017900">
    <property type="entry name" value="4Fe4S_Fe_S_CS"/>
</dbReference>
<dbReference type="InterPro" id="IPR017896">
    <property type="entry name" value="4Fe4S_Fe-S-bd"/>
</dbReference>
<dbReference type="PANTHER" id="PTHR43687:SF1">
    <property type="entry name" value="FERREDOXIN III"/>
    <property type="match status" value="1"/>
</dbReference>
<feature type="domain" description="4Fe-4S ferredoxin-type" evidence="6">
    <location>
        <begin position="358"/>
        <end position="386"/>
    </location>
</feature>
<feature type="region of interest" description="Disordered" evidence="5">
    <location>
        <begin position="1"/>
        <end position="22"/>
    </location>
</feature>
<protein>
    <submittedName>
        <fullName evidence="7">DUF362 domain-containing protein</fullName>
    </submittedName>
</protein>
<dbReference type="Gene3D" id="3.30.70.20">
    <property type="match status" value="1"/>
</dbReference>
<dbReference type="AlphaFoldDB" id="A0A8J6QQQ6"/>
<accession>A0A8J6QQQ6</accession>
<reference evidence="7" key="1">
    <citation type="submission" date="2020-09" db="EMBL/GenBank/DDBJ databases">
        <title>Pelobacter alkaliphilus sp. nov., a novel anaerobic arsenate-reducing bacterium from terrestrial mud volcano.</title>
        <authorList>
            <person name="Khomyakova M.A."/>
            <person name="Merkel A.Y."/>
            <person name="Slobodkin A.I."/>
        </authorList>
    </citation>
    <scope>NUCLEOTIDE SEQUENCE</scope>
    <source>
        <strain evidence="7">M08fum</strain>
    </source>
</reference>
<evidence type="ECO:0000259" key="6">
    <source>
        <dbReference type="PROSITE" id="PS51379"/>
    </source>
</evidence>
<dbReference type="EMBL" id="JACWUN010000015">
    <property type="protein sequence ID" value="MBD1401426.1"/>
    <property type="molecule type" value="Genomic_DNA"/>
</dbReference>
<keyword evidence="1" id="KW-0004">4Fe-4S</keyword>
<dbReference type="Pfam" id="PF13237">
    <property type="entry name" value="Fer4_10"/>
    <property type="match status" value="1"/>
</dbReference>
<name>A0A8J6QQQ6_9BACT</name>
<dbReference type="GO" id="GO:0046872">
    <property type="term" value="F:metal ion binding"/>
    <property type="evidence" value="ECO:0007669"/>
    <property type="project" value="UniProtKB-KW"/>
</dbReference>
<evidence type="ECO:0000313" key="7">
    <source>
        <dbReference type="EMBL" id="MBD1401426.1"/>
    </source>
</evidence>
<keyword evidence="2" id="KW-0479">Metal-binding</keyword>
<dbReference type="PANTHER" id="PTHR43687">
    <property type="entry name" value="ADENYLYLSULFATE REDUCTASE, BETA SUBUNIT"/>
    <property type="match status" value="1"/>
</dbReference>
<dbReference type="Pfam" id="PF04015">
    <property type="entry name" value="DUF362"/>
    <property type="match status" value="1"/>
</dbReference>
<proteinExistence type="predicted"/>
<dbReference type="GO" id="GO:0051539">
    <property type="term" value="F:4 iron, 4 sulfur cluster binding"/>
    <property type="evidence" value="ECO:0007669"/>
    <property type="project" value="UniProtKB-KW"/>
</dbReference>
<evidence type="ECO:0000256" key="1">
    <source>
        <dbReference type="ARBA" id="ARBA00022485"/>
    </source>
</evidence>
<evidence type="ECO:0000256" key="4">
    <source>
        <dbReference type="ARBA" id="ARBA00023014"/>
    </source>
</evidence>
<dbReference type="InterPro" id="IPR050572">
    <property type="entry name" value="Fe-S_Ferredoxin"/>
</dbReference>
<feature type="domain" description="4Fe-4S ferredoxin-type" evidence="6">
    <location>
        <begin position="328"/>
        <end position="357"/>
    </location>
</feature>
<keyword evidence="4" id="KW-0411">Iron-sulfur</keyword>
<dbReference type="RefSeq" id="WP_191157034.1">
    <property type="nucleotide sequence ID" value="NZ_JACWUN010000015.1"/>
</dbReference>
<comment type="caution">
    <text evidence="7">The sequence shown here is derived from an EMBL/GenBank/DDBJ whole genome shotgun (WGS) entry which is preliminary data.</text>
</comment>
<dbReference type="Proteomes" id="UP000632828">
    <property type="component" value="Unassembled WGS sequence"/>
</dbReference>
<evidence type="ECO:0000256" key="5">
    <source>
        <dbReference type="SAM" id="MobiDB-lite"/>
    </source>
</evidence>
<keyword evidence="8" id="KW-1185">Reference proteome</keyword>
<dbReference type="PROSITE" id="PS51379">
    <property type="entry name" value="4FE4S_FER_2"/>
    <property type="match status" value="2"/>
</dbReference>
<evidence type="ECO:0000256" key="2">
    <source>
        <dbReference type="ARBA" id="ARBA00022723"/>
    </source>
</evidence>
<keyword evidence="3" id="KW-0408">Iron</keyword>
<dbReference type="SUPFAM" id="SSF54862">
    <property type="entry name" value="4Fe-4S ferredoxins"/>
    <property type="match status" value="1"/>
</dbReference>
<gene>
    <name evidence="7" type="ORF">ICT70_12150</name>
</gene>
<organism evidence="7 8">
    <name type="scientific">Pelovirga terrestris</name>
    <dbReference type="NCBI Taxonomy" id="2771352"/>
    <lineage>
        <taxon>Bacteria</taxon>
        <taxon>Pseudomonadati</taxon>
        <taxon>Thermodesulfobacteriota</taxon>
        <taxon>Desulfuromonadia</taxon>
        <taxon>Geobacterales</taxon>
        <taxon>Geobacteraceae</taxon>
        <taxon>Pelovirga</taxon>
    </lineage>
</organism>
<dbReference type="InterPro" id="IPR007160">
    <property type="entry name" value="DUF362"/>
</dbReference>
<sequence length="396" mass="42613">MPLTTAPVHHQCARRTSNPPPHRVSLTALDNYDSVTVDQALRTLLAPLGGMNNFVKPGQKVLIKPNMLSGKDPTKAVTTHPQIVRAIIRQAMAAGGRISVGDSPGIGSPAVVARKTGIFEVIEETGAAFAPFSQSVIIHPKGTTLHQLDVAKDILDADVIINLPKLKTHQMMGLTCAVKNMFGALIGMRKPGMHLQAGADKKLFARMLLEICEALPPTLNIVDAVIGMEGEGPGSGDPVKIGALLAGTSAQAVDTVATALVKMSAEQVFTQQQALVSGRPLARLAELELVGTPLIELQIDHFRAAKMTDVNFGIPGYFGRRLKHLLTAHPQVDHQRCVRCHACVTHCPPQAMAIEDFRLGIDYNLCIRCFCCQELCPHAALTTHQGLMLRLSSMLR</sequence>
<evidence type="ECO:0000256" key="3">
    <source>
        <dbReference type="ARBA" id="ARBA00023004"/>
    </source>
</evidence>
<dbReference type="PROSITE" id="PS00198">
    <property type="entry name" value="4FE4S_FER_1"/>
    <property type="match status" value="1"/>
</dbReference>